<dbReference type="Proteomes" id="UP001632037">
    <property type="component" value="Unassembled WGS sequence"/>
</dbReference>
<feature type="chain" id="PRO_5044769230" description="WLGC domain-containing protein" evidence="4">
    <location>
        <begin position="27"/>
        <end position="709"/>
    </location>
</feature>
<dbReference type="SUPFAM" id="SSF52058">
    <property type="entry name" value="L domain-like"/>
    <property type="match status" value="1"/>
</dbReference>
<dbReference type="EMBL" id="JBIMZQ010000062">
    <property type="protein sequence ID" value="KAL3657655.1"/>
    <property type="molecule type" value="Genomic_DNA"/>
</dbReference>
<evidence type="ECO:0000256" key="3">
    <source>
        <dbReference type="SAM" id="Phobius"/>
    </source>
</evidence>
<dbReference type="PANTHER" id="PTHR48051">
    <property type="match status" value="1"/>
</dbReference>
<name>A0ABD3EX72_9STRA</name>
<evidence type="ECO:0000256" key="1">
    <source>
        <dbReference type="ARBA" id="ARBA00022614"/>
    </source>
</evidence>
<keyword evidence="7" id="KW-1185">Reference proteome</keyword>
<dbReference type="InterPro" id="IPR032675">
    <property type="entry name" value="LRR_dom_sf"/>
</dbReference>
<dbReference type="Pfam" id="PF26605">
    <property type="entry name" value="WLGC"/>
    <property type="match status" value="1"/>
</dbReference>
<feature type="transmembrane region" description="Helical" evidence="3">
    <location>
        <begin position="166"/>
        <end position="187"/>
    </location>
</feature>
<gene>
    <name evidence="6" type="ORF">V7S43_017457</name>
</gene>
<accession>A0ABD3EX72</accession>
<keyword evidence="1" id="KW-0433">Leucine-rich repeat</keyword>
<dbReference type="AlphaFoldDB" id="A0ABD3EX72"/>
<evidence type="ECO:0000313" key="7">
    <source>
        <dbReference type="Proteomes" id="UP001632037"/>
    </source>
</evidence>
<evidence type="ECO:0000313" key="6">
    <source>
        <dbReference type="EMBL" id="KAL3657655.1"/>
    </source>
</evidence>
<keyword evidence="3" id="KW-0472">Membrane</keyword>
<proteinExistence type="predicted"/>
<dbReference type="InterPro" id="IPR058256">
    <property type="entry name" value="WLGC"/>
</dbReference>
<evidence type="ECO:0000256" key="4">
    <source>
        <dbReference type="SAM" id="SignalP"/>
    </source>
</evidence>
<feature type="domain" description="WLGC" evidence="5">
    <location>
        <begin position="634"/>
        <end position="705"/>
    </location>
</feature>
<reference evidence="6 7" key="1">
    <citation type="submission" date="2024-09" db="EMBL/GenBank/DDBJ databases">
        <title>Genome sequencing and assembly of Phytophthora oleae, isolate VK10A, causative agent of rot of olive drupes.</title>
        <authorList>
            <person name="Conti Taguali S."/>
            <person name="Riolo M."/>
            <person name="La Spada F."/>
            <person name="Cacciola S.O."/>
            <person name="Dionisio G."/>
        </authorList>
    </citation>
    <scope>NUCLEOTIDE SEQUENCE [LARGE SCALE GENOMIC DNA]</scope>
    <source>
        <strain evidence="6 7">VK10A</strain>
    </source>
</reference>
<feature type="transmembrane region" description="Helical" evidence="3">
    <location>
        <begin position="339"/>
        <end position="359"/>
    </location>
</feature>
<keyword evidence="4" id="KW-0732">Signal</keyword>
<dbReference type="Gene3D" id="3.80.10.10">
    <property type="entry name" value="Ribonuclease Inhibitor"/>
    <property type="match status" value="1"/>
</dbReference>
<organism evidence="6 7">
    <name type="scientific">Phytophthora oleae</name>
    <dbReference type="NCBI Taxonomy" id="2107226"/>
    <lineage>
        <taxon>Eukaryota</taxon>
        <taxon>Sar</taxon>
        <taxon>Stramenopiles</taxon>
        <taxon>Oomycota</taxon>
        <taxon>Peronosporomycetes</taxon>
        <taxon>Peronosporales</taxon>
        <taxon>Peronosporaceae</taxon>
        <taxon>Phytophthora</taxon>
    </lineage>
</organism>
<protein>
    <recommendedName>
        <fullName evidence="5">WLGC domain-containing protein</fullName>
    </recommendedName>
</protein>
<feature type="signal peptide" evidence="4">
    <location>
        <begin position="1"/>
        <end position="26"/>
    </location>
</feature>
<comment type="caution">
    <text evidence="6">The sequence shown here is derived from an EMBL/GenBank/DDBJ whole genome shotgun (WGS) entry which is preliminary data.</text>
</comment>
<feature type="transmembrane region" description="Helical" evidence="3">
    <location>
        <begin position="50"/>
        <end position="70"/>
    </location>
</feature>
<sequence>MVLMVLGCIMWTLWLIVLSLAPNAAANFLMNTKDFDDGQFWLIPDEWSTLQVFSVAGLVVVLLLYLYVLLEMLLWRSDKNVVRTKFDKVLNSWEVAVSGKAAKSVQERCFQSVASFTWLLYEQWKDYTGIHGKHRKFWNLVLKVHDLVMLTLFLRDLLEAGMPARIVYGFAGLAATNSLSCVVGIVFHKFTALAEILVDSLFDFGSTVIYPLTVLYFCFCNFHYDRAVFAINMEILPVGTFERRARMFANPAEIALFRASFDSLRILDYTDLFLRIGMNLNFSYRYKRIVDVLLEIKARKHIARASMSRKGSTELQPVYFSFSSSTDKSSIQQRPVPRFLAVFFITYSMGILAVTHQAITTSQSVCSSHPQCVVFAYRWRDAEFCPCRALVDGDPAPRTYYEWTHPVDGTDTVKALAAAGTLETLQLVNRQLTTLPKELRGCHNLKFISLINCATEEFPVWAKDFRKLQYLQVEGKTGSENLGDLAPDLFSNMPELRYLQFGIQSRMFHLPPLVGAPRLRSLIFSRIYNLTELPPLTRQAQLKRLELTGCKLLRTLPDLKPVVPLNHFSVFQGGQLCCNGFLGPCDLTNSLCQNATCLDASAPKATAATLQVVSEFSDAICQPLAPLSQIPTPETIQMCEGIPFRQCQFPGLLPDTFVVGMCYNHRMQVLACNPDPDKMKVRRRQIQDGVGVPCNPDVEAWLGCRSTNA</sequence>
<evidence type="ECO:0000256" key="2">
    <source>
        <dbReference type="ARBA" id="ARBA00022737"/>
    </source>
</evidence>
<keyword evidence="3" id="KW-0812">Transmembrane</keyword>
<dbReference type="PANTHER" id="PTHR48051:SF1">
    <property type="entry name" value="RAS SUPPRESSOR PROTEIN 1"/>
    <property type="match status" value="1"/>
</dbReference>
<dbReference type="InterPro" id="IPR050216">
    <property type="entry name" value="LRR_domain-containing"/>
</dbReference>
<keyword evidence="3" id="KW-1133">Transmembrane helix</keyword>
<keyword evidence="2" id="KW-0677">Repeat</keyword>
<evidence type="ECO:0000259" key="5">
    <source>
        <dbReference type="Pfam" id="PF26605"/>
    </source>
</evidence>